<dbReference type="InterPro" id="IPR036866">
    <property type="entry name" value="RibonucZ/Hydroxyglut_hydro"/>
</dbReference>
<reference evidence="1 2" key="1">
    <citation type="submission" date="2023-07" db="EMBL/GenBank/DDBJ databases">
        <title>Sorghum-associated microbial communities from plants grown in Nebraska, USA.</title>
        <authorList>
            <person name="Schachtman D."/>
        </authorList>
    </citation>
    <scope>NUCLEOTIDE SEQUENCE [LARGE SCALE GENOMIC DNA]</scope>
    <source>
        <strain evidence="1 2">2980</strain>
    </source>
</reference>
<dbReference type="PANTHER" id="PTHR36839">
    <property type="entry name" value="METALLO-BETA-LACTAMASE FAMILY PROTEIN (AFU_ORTHOLOGUE AFUA_5G12770)"/>
    <property type="match status" value="1"/>
</dbReference>
<dbReference type="Gene3D" id="3.60.15.10">
    <property type="entry name" value="Ribonuclease Z/Hydroxyacylglutathione hydrolase-like"/>
    <property type="match status" value="1"/>
</dbReference>
<organism evidence="1 2">
    <name type="scientific">Microbacterium resistens</name>
    <dbReference type="NCBI Taxonomy" id="156977"/>
    <lineage>
        <taxon>Bacteria</taxon>
        <taxon>Bacillati</taxon>
        <taxon>Actinomycetota</taxon>
        <taxon>Actinomycetes</taxon>
        <taxon>Micrococcales</taxon>
        <taxon>Microbacteriaceae</taxon>
        <taxon>Microbacterium</taxon>
    </lineage>
</organism>
<evidence type="ECO:0000313" key="1">
    <source>
        <dbReference type="EMBL" id="MDR6867480.1"/>
    </source>
</evidence>
<evidence type="ECO:0000313" key="2">
    <source>
        <dbReference type="Proteomes" id="UP001259347"/>
    </source>
</evidence>
<dbReference type="SUPFAM" id="SSF56281">
    <property type="entry name" value="Metallo-hydrolase/oxidoreductase"/>
    <property type="match status" value="1"/>
</dbReference>
<evidence type="ECO:0008006" key="3">
    <source>
        <dbReference type="Google" id="ProtNLM"/>
    </source>
</evidence>
<name>A0ABU1SD02_9MICO</name>
<comment type="caution">
    <text evidence="1">The sequence shown here is derived from an EMBL/GenBank/DDBJ whole genome shotgun (WGS) entry which is preliminary data.</text>
</comment>
<dbReference type="EMBL" id="JAVDUM010000008">
    <property type="protein sequence ID" value="MDR6867480.1"/>
    <property type="molecule type" value="Genomic_DNA"/>
</dbReference>
<sequence length="272" mass="29074">MPIMLCETCAVEHAQPLPEVCAICADERQWVPGDGQRWTTLEHLRETSSIEVSPLEAGGLALIVRPALGIGQRSIYAPAKDGGPGLLWDPVGLVTDHAVDVLRKAGGVAAVVASHPHMYGAQVSWAEALDAVVLVHSADDAFLARDDRRVQRWSGSREVVPGIALHTLGGHFPGAAVAVWEAGSDGEGSLLAGDTIQPKPDGRSVSFMRSFPNHIPLSAAVVRRVADAALSLRFRRIYGNLGSQVIDDGRSAIERSAERYIGWVSGEFDHLT</sequence>
<dbReference type="Proteomes" id="UP001259347">
    <property type="component" value="Unassembled WGS sequence"/>
</dbReference>
<protein>
    <recommendedName>
        <fullName evidence="3">Hydrolase</fullName>
    </recommendedName>
</protein>
<keyword evidence="2" id="KW-1185">Reference proteome</keyword>
<dbReference type="PANTHER" id="PTHR36839:SF1">
    <property type="entry name" value="METALLO-BETA-LACTAMASE FAMILY PROTEIN (AFU_ORTHOLOGUE AFUA_5G12770)"/>
    <property type="match status" value="1"/>
</dbReference>
<proteinExistence type="predicted"/>
<gene>
    <name evidence="1" type="ORF">J2Y69_002083</name>
</gene>
<dbReference type="RefSeq" id="WP_310020319.1">
    <property type="nucleotide sequence ID" value="NZ_JAVDUM010000008.1"/>
</dbReference>
<accession>A0ABU1SD02</accession>